<dbReference type="AlphaFoldDB" id="A0AAV4WFW5"/>
<gene>
    <name evidence="1" type="ORF">CEXT_390911</name>
</gene>
<keyword evidence="2" id="KW-1185">Reference proteome</keyword>
<proteinExistence type="predicted"/>
<name>A0AAV4WFW5_CAEEX</name>
<evidence type="ECO:0000313" key="1">
    <source>
        <dbReference type="EMBL" id="GIY81687.1"/>
    </source>
</evidence>
<dbReference type="Proteomes" id="UP001054945">
    <property type="component" value="Unassembled WGS sequence"/>
</dbReference>
<organism evidence="1 2">
    <name type="scientific">Caerostris extrusa</name>
    <name type="common">Bark spider</name>
    <name type="synonym">Caerostris bankana</name>
    <dbReference type="NCBI Taxonomy" id="172846"/>
    <lineage>
        <taxon>Eukaryota</taxon>
        <taxon>Metazoa</taxon>
        <taxon>Ecdysozoa</taxon>
        <taxon>Arthropoda</taxon>
        <taxon>Chelicerata</taxon>
        <taxon>Arachnida</taxon>
        <taxon>Araneae</taxon>
        <taxon>Araneomorphae</taxon>
        <taxon>Entelegynae</taxon>
        <taxon>Araneoidea</taxon>
        <taxon>Araneidae</taxon>
        <taxon>Caerostris</taxon>
    </lineage>
</organism>
<accession>A0AAV4WFW5</accession>
<sequence>MSEEPTVTLGRALLPHPVQKSHLIPPPQQMFAFRTSNKRLFGVALFDQKLDGCNTVVLLTVGCNKLEKKSRRYSLKIKIQS</sequence>
<dbReference type="EMBL" id="BPLR01016155">
    <property type="protein sequence ID" value="GIY81687.1"/>
    <property type="molecule type" value="Genomic_DNA"/>
</dbReference>
<evidence type="ECO:0000313" key="2">
    <source>
        <dbReference type="Proteomes" id="UP001054945"/>
    </source>
</evidence>
<comment type="caution">
    <text evidence="1">The sequence shown here is derived from an EMBL/GenBank/DDBJ whole genome shotgun (WGS) entry which is preliminary data.</text>
</comment>
<protein>
    <submittedName>
        <fullName evidence="1">Uncharacterized protein</fullName>
    </submittedName>
</protein>
<reference evidence="1 2" key="1">
    <citation type="submission" date="2021-06" db="EMBL/GenBank/DDBJ databases">
        <title>Caerostris extrusa draft genome.</title>
        <authorList>
            <person name="Kono N."/>
            <person name="Arakawa K."/>
        </authorList>
    </citation>
    <scope>NUCLEOTIDE SEQUENCE [LARGE SCALE GENOMIC DNA]</scope>
</reference>